<dbReference type="PANTHER" id="PTHR23411">
    <property type="entry name" value="TAPASIN"/>
    <property type="match status" value="1"/>
</dbReference>
<dbReference type="PROSITE" id="PS00290">
    <property type="entry name" value="IG_MHC"/>
    <property type="match status" value="1"/>
</dbReference>
<feature type="domain" description="Ig-like" evidence="3">
    <location>
        <begin position="199"/>
        <end position="292"/>
    </location>
</feature>
<dbReference type="InterPro" id="IPR013783">
    <property type="entry name" value="Ig-like_fold"/>
</dbReference>
<protein>
    <recommendedName>
        <fullName evidence="3">Ig-like domain-containing protein</fullName>
    </recommendedName>
</protein>
<feature type="region of interest" description="Disordered" evidence="2">
    <location>
        <begin position="437"/>
        <end position="489"/>
    </location>
</feature>
<dbReference type="Pfam" id="PF07654">
    <property type="entry name" value="C1-set"/>
    <property type="match status" value="1"/>
</dbReference>
<reference evidence="4" key="2">
    <citation type="submission" date="2025-08" db="UniProtKB">
        <authorList>
            <consortium name="Ensembl"/>
        </authorList>
    </citation>
    <scope>IDENTIFICATION</scope>
</reference>
<evidence type="ECO:0000256" key="1">
    <source>
        <dbReference type="ARBA" id="ARBA00023319"/>
    </source>
</evidence>
<dbReference type="SMART" id="SM00407">
    <property type="entry name" value="IGc1"/>
    <property type="match status" value="1"/>
</dbReference>
<dbReference type="SUPFAM" id="SSF48726">
    <property type="entry name" value="Immunoglobulin"/>
    <property type="match status" value="1"/>
</dbReference>
<dbReference type="Gene3D" id="2.60.40.10">
    <property type="entry name" value="Immunoglobulins"/>
    <property type="match status" value="1"/>
</dbReference>
<dbReference type="InterPro" id="IPR003006">
    <property type="entry name" value="Ig/MHC_CS"/>
</dbReference>
<dbReference type="InterPro" id="IPR007110">
    <property type="entry name" value="Ig-like_dom"/>
</dbReference>
<name>A0A8C2P788_CAPHI</name>
<keyword evidence="1" id="KW-0393">Immunoglobulin domain</keyword>
<evidence type="ECO:0000259" key="3">
    <source>
        <dbReference type="PROSITE" id="PS50835"/>
    </source>
</evidence>
<feature type="region of interest" description="Disordered" evidence="2">
    <location>
        <begin position="152"/>
        <end position="184"/>
    </location>
</feature>
<dbReference type="Ensembl" id="ENSCHIT00010021371.1">
    <property type="protein sequence ID" value="ENSCHIP00010015198.1"/>
    <property type="gene ID" value="ENSCHIG00010011126.1"/>
</dbReference>
<dbReference type="PROSITE" id="PS50835">
    <property type="entry name" value="IG_LIKE"/>
    <property type="match status" value="1"/>
</dbReference>
<accession>A0A8C2P788</accession>
<dbReference type="InterPro" id="IPR003597">
    <property type="entry name" value="Ig_C1-set"/>
</dbReference>
<feature type="compositionally biased region" description="Polar residues" evidence="2">
    <location>
        <begin position="160"/>
        <end position="183"/>
    </location>
</feature>
<dbReference type="InterPro" id="IPR036179">
    <property type="entry name" value="Ig-like_dom_sf"/>
</dbReference>
<sequence>DGSLPALSWAGKEVSRGPLVCGRPSVAPEGSASEAVCLSALLRWRLCLWNVARQSGLCGPGGLALHGSRGRQALGFRTAPNGAHGTVTILTTGAQDSWSPSPQVALHSSSAFQGTDGYLVCEVQHPKGGKPVKTTRVVPRVSASILTPTTLAPSLKSRSEGSSKAVTTQSSPVPATSHSQTEARTLACPKDPCRAASVPGNLTLRTLTTSGPFSPAWLLCEVSGFSPVDILLTWLEDQQEVEPSQFATAHTTAQAGHASFHTWSVLHVSSPLDHVGSTYTCVVSHEASRTLLNGSCSLDTGGEVAPESRRWLRMEGPGLHAACCSQRAEEPTLDPTLRTEALRPHTQSTTEPSPQPKRRASWGRAEAPSWPCSPRASGLGCSPSTSPPTICHIKSLVLPPASHFCGPALRPSRKRTPRAQGLVILRVSRDHVWQMPAGTHGETETKGHHVPARPECPRSDGPPQTAPSPTLPVSVSDHLPSGPERTPRSCLQSWAEAAPQPTASRVFPTLHSSGNPCSNPTVGSCYIRNGIGLPWWPCS</sequence>
<evidence type="ECO:0000313" key="4">
    <source>
        <dbReference type="Ensembl" id="ENSCHIP00010015198.1"/>
    </source>
</evidence>
<organism evidence="4">
    <name type="scientific">Capra hircus</name>
    <name type="common">Goat</name>
    <dbReference type="NCBI Taxonomy" id="9925"/>
    <lineage>
        <taxon>Eukaryota</taxon>
        <taxon>Metazoa</taxon>
        <taxon>Chordata</taxon>
        <taxon>Craniata</taxon>
        <taxon>Vertebrata</taxon>
        <taxon>Euteleostomi</taxon>
        <taxon>Mammalia</taxon>
        <taxon>Eutheria</taxon>
        <taxon>Laurasiatheria</taxon>
        <taxon>Artiodactyla</taxon>
        <taxon>Ruminantia</taxon>
        <taxon>Pecora</taxon>
        <taxon>Bovidae</taxon>
        <taxon>Caprinae</taxon>
        <taxon>Capra</taxon>
    </lineage>
</organism>
<evidence type="ECO:0000256" key="2">
    <source>
        <dbReference type="SAM" id="MobiDB-lite"/>
    </source>
</evidence>
<feature type="region of interest" description="Disordered" evidence="2">
    <location>
        <begin position="329"/>
        <end position="384"/>
    </location>
</feature>
<reference evidence="4" key="1">
    <citation type="submission" date="2019-03" db="EMBL/GenBank/DDBJ databases">
        <title>Genome sequencing and reference-guided assembly of Black Bengal Goat (Capra hircus).</title>
        <authorList>
            <person name="Siddiki A.Z."/>
            <person name="Baten A."/>
            <person name="Billah M."/>
            <person name="Alam M.A.U."/>
            <person name="Shawrob K.S.M."/>
            <person name="Saha S."/>
            <person name="Chowdhury M."/>
            <person name="Rahman A.H."/>
            <person name="Stear M."/>
            <person name="Miah G."/>
            <person name="Das G.B."/>
            <person name="Hossain M.M."/>
            <person name="Kumkum M."/>
            <person name="Islam M.S."/>
            <person name="Mollah A.M."/>
            <person name="Ahsan A."/>
            <person name="Tusar F."/>
            <person name="Khan M.K.I."/>
        </authorList>
    </citation>
    <scope>NUCLEOTIDE SEQUENCE [LARGE SCALE GENOMIC DNA]</scope>
</reference>
<dbReference type="AlphaFoldDB" id="A0A8C2P788"/>
<proteinExistence type="predicted"/>
<dbReference type="InterPro" id="IPR050380">
    <property type="entry name" value="Immune_Resp_Modulators"/>
</dbReference>